<dbReference type="EMBL" id="CP010827">
    <property type="protein sequence ID" value="AJI78529.1"/>
    <property type="molecule type" value="Genomic_DNA"/>
</dbReference>
<keyword evidence="1" id="KW-1133">Transmembrane helix</keyword>
<keyword evidence="1" id="KW-0472">Membrane</keyword>
<sequence>MKAANRRIVLLAVWMVAAVLTIPASLVIKMLGKNGGWLVFLVLMYGVLIVGFWIALGLLPLLIRGEYPSKLAWAWAGLAMTFIGFAVFHANMPDFGDVGPATVPTWWHGNEKAAGATAYAGLGISAVGHILWIASCIVYAVRSRKGDAESPGTVRGTANA</sequence>
<accession>A0A0B6F014</accession>
<evidence type="ECO:0000313" key="2">
    <source>
        <dbReference type="EMBL" id="AJI78529.1"/>
    </source>
</evidence>
<feature type="transmembrane region" description="Helical" evidence="1">
    <location>
        <begin position="116"/>
        <end position="141"/>
    </location>
</feature>
<dbReference type="Proteomes" id="UP000031890">
    <property type="component" value="Chromosome"/>
</dbReference>
<dbReference type="HOGENOM" id="CLU_1649305_0_0_11"/>
<dbReference type="STRING" id="161899.CSING_04945"/>
<name>A0A0B6F014_9CORY</name>
<proteinExistence type="predicted"/>
<organism evidence="2 3">
    <name type="scientific">Corynebacterium singulare</name>
    <dbReference type="NCBI Taxonomy" id="161899"/>
    <lineage>
        <taxon>Bacteria</taxon>
        <taxon>Bacillati</taxon>
        <taxon>Actinomycetota</taxon>
        <taxon>Actinomycetes</taxon>
        <taxon>Mycobacteriales</taxon>
        <taxon>Corynebacteriaceae</taxon>
        <taxon>Corynebacterium</taxon>
    </lineage>
</organism>
<dbReference type="RefSeq" id="WP_042530174.1">
    <property type="nucleotide sequence ID" value="NZ_CP010827.1"/>
</dbReference>
<feature type="transmembrane region" description="Helical" evidence="1">
    <location>
        <begin position="71"/>
        <end position="90"/>
    </location>
</feature>
<protein>
    <submittedName>
        <fullName evidence="2">Uncharacterized protein</fullName>
    </submittedName>
</protein>
<evidence type="ECO:0000256" key="1">
    <source>
        <dbReference type="SAM" id="Phobius"/>
    </source>
</evidence>
<evidence type="ECO:0000313" key="3">
    <source>
        <dbReference type="Proteomes" id="UP000031890"/>
    </source>
</evidence>
<feature type="transmembrane region" description="Helical" evidence="1">
    <location>
        <begin position="9"/>
        <end position="31"/>
    </location>
</feature>
<dbReference type="AlphaFoldDB" id="A0A0B6F014"/>
<gene>
    <name evidence="2" type="ORF">CSING_04945</name>
</gene>
<keyword evidence="1" id="KW-0812">Transmembrane</keyword>
<dbReference type="KEGG" id="csx:CSING_04945"/>
<reference evidence="2 3" key="1">
    <citation type="journal article" date="2015" name="Genome Announc.">
        <title>Complete Genome Sequence and Annotation of Corynebacterium singulare DSM 44357, Isolated from a Human Semen Specimen.</title>
        <authorList>
            <person name="Merten M."/>
            <person name="Brinkrolf K."/>
            <person name="Albersmeier A."/>
            <person name="Kutter Y."/>
            <person name="Ruckert C."/>
            <person name="Tauch A."/>
        </authorList>
    </citation>
    <scope>NUCLEOTIDE SEQUENCE [LARGE SCALE GENOMIC DNA]</scope>
    <source>
        <strain evidence="2">IBS B52218</strain>
    </source>
</reference>
<feature type="transmembrane region" description="Helical" evidence="1">
    <location>
        <begin position="37"/>
        <end position="59"/>
    </location>
</feature>
<dbReference type="OrthoDB" id="4419183at2"/>